<proteinExistence type="predicted"/>
<evidence type="ECO:0000256" key="10">
    <source>
        <dbReference type="ARBA" id="ARBA00023170"/>
    </source>
</evidence>
<keyword evidence="5" id="KW-0552">Olfaction</keyword>
<keyword evidence="2" id="KW-1003">Cell membrane</keyword>
<dbReference type="PRINTS" id="PR00245">
    <property type="entry name" value="OLFACTORYR"/>
</dbReference>
<keyword evidence="3" id="KW-0716">Sensory transduction</keyword>
<dbReference type="GO" id="GO:0004984">
    <property type="term" value="F:olfactory receptor activity"/>
    <property type="evidence" value="ECO:0007669"/>
    <property type="project" value="InterPro"/>
</dbReference>
<keyword evidence="11" id="KW-0325">Glycoprotein</keyword>
<feature type="transmembrane region" description="Helical" evidence="13">
    <location>
        <begin position="109"/>
        <end position="127"/>
    </location>
</feature>
<keyword evidence="8 13" id="KW-0472">Membrane</keyword>
<feature type="transmembrane region" description="Helical" evidence="13">
    <location>
        <begin position="148"/>
        <end position="170"/>
    </location>
</feature>
<evidence type="ECO:0000256" key="11">
    <source>
        <dbReference type="ARBA" id="ARBA00023180"/>
    </source>
</evidence>
<dbReference type="AlphaFoldDB" id="A0A8C4X5I8"/>
<feature type="transmembrane region" description="Helical" evidence="13">
    <location>
        <begin position="33"/>
        <end position="58"/>
    </location>
</feature>
<keyword evidence="6 13" id="KW-1133">Transmembrane helix</keyword>
<comment type="subcellular location">
    <subcellularLocation>
        <location evidence="1">Cell membrane</location>
        <topology evidence="1">Multi-pass membrane protein</topology>
    </subcellularLocation>
</comment>
<accession>A0A8C4X5I8</accession>
<evidence type="ECO:0000256" key="12">
    <source>
        <dbReference type="ARBA" id="ARBA00023224"/>
    </source>
</evidence>
<dbReference type="Pfam" id="PF13853">
    <property type="entry name" value="7tm_4"/>
    <property type="match status" value="1"/>
</dbReference>
<evidence type="ECO:0000256" key="5">
    <source>
        <dbReference type="ARBA" id="ARBA00022725"/>
    </source>
</evidence>
<evidence type="ECO:0000256" key="4">
    <source>
        <dbReference type="ARBA" id="ARBA00022692"/>
    </source>
</evidence>
<dbReference type="Proteomes" id="UP000694620">
    <property type="component" value="Chromosome 4"/>
</dbReference>
<evidence type="ECO:0000256" key="8">
    <source>
        <dbReference type="ARBA" id="ARBA00023136"/>
    </source>
</evidence>
<keyword evidence="12" id="KW-0807">Transducer</keyword>
<dbReference type="PANTHER" id="PTHR26451:SF869">
    <property type="entry name" value="OLFACTORY RECEPTOR 530-RELATED"/>
    <property type="match status" value="1"/>
</dbReference>
<name>A0A8C4X5I8_ERPCA</name>
<dbReference type="PRINTS" id="PR00237">
    <property type="entry name" value="GPCRRHODOPSN"/>
</dbReference>
<evidence type="ECO:0000256" key="9">
    <source>
        <dbReference type="ARBA" id="ARBA00023157"/>
    </source>
</evidence>
<reference evidence="15" key="3">
    <citation type="submission" date="2025-09" db="UniProtKB">
        <authorList>
            <consortium name="Ensembl"/>
        </authorList>
    </citation>
    <scope>IDENTIFICATION</scope>
</reference>
<dbReference type="GO" id="GO:0004930">
    <property type="term" value="F:G protein-coupled receptor activity"/>
    <property type="evidence" value="ECO:0007669"/>
    <property type="project" value="UniProtKB-KW"/>
</dbReference>
<reference evidence="15" key="1">
    <citation type="submission" date="2021-06" db="EMBL/GenBank/DDBJ databases">
        <authorList>
            <consortium name="Wellcome Sanger Institute Data Sharing"/>
        </authorList>
    </citation>
    <scope>NUCLEOTIDE SEQUENCE [LARGE SCALE GENOMIC DNA]</scope>
</reference>
<keyword evidence="10" id="KW-0675">Receptor</keyword>
<keyword evidence="9" id="KW-1015">Disulfide bond</keyword>
<feature type="domain" description="G-protein coupled receptors family 1 profile" evidence="14">
    <location>
        <begin position="48"/>
        <end position="298"/>
    </location>
</feature>
<keyword evidence="4 13" id="KW-0812">Transmembrane</keyword>
<dbReference type="PANTHER" id="PTHR26451">
    <property type="entry name" value="G_PROTEIN_RECEP_F1_2 DOMAIN-CONTAINING PROTEIN"/>
    <property type="match status" value="1"/>
</dbReference>
<dbReference type="InterPro" id="IPR017452">
    <property type="entry name" value="GPCR_Rhodpsn_7TM"/>
</dbReference>
<evidence type="ECO:0000313" key="16">
    <source>
        <dbReference type="Proteomes" id="UP000694620"/>
    </source>
</evidence>
<evidence type="ECO:0000256" key="2">
    <source>
        <dbReference type="ARBA" id="ARBA00022475"/>
    </source>
</evidence>
<dbReference type="InterPro" id="IPR052921">
    <property type="entry name" value="GPCR1_Superfamily_Member"/>
</dbReference>
<dbReference type="InterPro" id="IPR000276">
    <property type="entry name" value="GPCR_Rhodpsn"/>
</dbReference>
<dbReference type="InterPro" id="IPR000725">
    <property type="entry name" value="Olfact_rcpt"/>
</dbReference>
<evidence type="ECO:0000259" key="14">
    <source>
        <dbReference type="PROSITE" id="PS50262"/>
    </source>
</evidence>
<feature type="transmembrane region" description="Helical" evidence="13">
    <location>
        <begin position="248"/>
        <end position="268"/>
    </location>
</feature>
<keyword evidence="16" id="KW-1185">Reference proteome</keyword>
<evidence type="ECO:0000256" key="1">
    <source>
        <dbReference type="ARBA" id="ARBA00004651"/>
    </source>
</evidence>
<sequence>MSSRATAFKMNNTFVRPEMFYISGLQDMPFVNYFYIFLVVVYILTMFSNIFVIVLIYLEQTLHSPKYFAVSQLAFADLCATTAVIPKVIDTFLFNSNFIRYDECLANMFFVHCFTAVQSLSLAILAYDRLLAICFPLQYHSINTNSRMMLIIFSVWLFTAVVIFVTVILITRLSFCKSTVINSYFCDHGPVYRLACNDTSLNFIMAFTNIVLFLFVSLAFILFTYLAIGLALLKIATSEGRQKALKTCTSHIILVAVFYIPLAVTYLMEQMHMSNSNARILNNLLSATVPPILNPVIYTLKTEEMMKSITKYVKRKQVQNNMYKLYVKCTLMS</sequence>
<dbReference type="SUPFAM" id="SSF81321">
    <property type="entry name" value="Family A G protein-coupled receptor-like"/>
    <property type="match status" value="1"/>
</dbReference>
<organism evidence="15 16">
    <name type="scientific">Erpetoichthys calabaricus</name>
    <name type="common">Rope fish</name>
    <name type="synonym">Calamoichthys calabaricus</name>
    <dbReference type="NCBI Taxonomy" id="27687"/>
    <lineage>
        <taxon>Eukaryota</taxon>
        <taxon>Metazoa</taxon>
        <taxon>Chordata</taxon>
        <taxon>Craniata</taxon>
        <taxon>Vertebrata</taxon>
        <taxon>Euteleostomi</taxon>
        <taxon>Actinopterygii</taxon>
        <taxon>Polypteriformes</taxon>
        <taxon>Polypteridae</taxon>
        <taxon>Erpetoichthys</taxon>
    </lineage>
</organism>
<evidence type="ECO:0000256" key="7">
    <source>
        <dbReference type="ARBA" id="ARBA00023040"/>
    </source>
</evidence>
<keyword evidence="7" id="KW-0297">G-protein coupled receptor</keyword>
<dbReference type="Ensembl" id="ENSECRT00000006406.1">
    <property type="protein sequence ID" value="ENSECRP00000006306.1"/>
    <property type="gene ID" value="ENSECRG00000004201.1"/>
</dbReference>
<evidence type="ECO:0000313" key="15">
    <source>
        <dbReference type="Ensembl" id="ENSECRP00000006306.1"/>
    </source>
</evidence>
<dbReference type="PROSITE" id="PS50262">
    <property type="entry name" value="G_PROTEIN_RECEP_F1_2"/>
    <property type="match status" value="1"/>
</dbReference>
<evidence type="ECO:0000256" key="13">
    <source>
        <dbReference type="SAM" id="Phobius"/>
    </source>
</evidence>
<dbReference type="GeneTree" id="ENSGT00950000182847"/>
<dbReference type="Gene3D" id="1.20.1070.10">
    <property type="entry name" value="Rhodopsin 7-helix transmembrane proteins"/>
    <property type="match status" value="1"/>
</dbReference>
<evidence type="ECO:0000256" key="6">
    <source>
        <dbReference type="ARBA" id="ARBA00022989"/>
    </source>
</evidence>
<reference evidence="15" key="2">
    <citation type="submission" date="2025-08" db="UniProtKB">
        <authorList>
            <consortium name="Ensembl"/>
        </authorList>
    </citation>
    <scope>IDENTIFICATION</scope>
</reference>
<dbReference type="GO" id="GO:0005549">
    <property type="term" value="F:odorant binding"/>
    <property type="evidence" value="ECO:0007669"/>
    <property type="project" value="TreeGrafter"/>
</dbReference>
<protein>
    <submittedName>
        <fullName evidence="15">Olfactory receptor 146-like</fullName>
    </submittedName>
</protein>
<dbReference type="FunFam" id="1.20.1070.10:FF:000024">
    <property type="entry name" value="Olfactory receptor"/>
    <property type="match status" value="1"/>
</dbReference>
<evidence type="ECO:0000256" key="3">
    <source>
        <dbReference type="ARBA" id="ARBA00022606"/>
    </source>
</evidence>
<feature type="transmembrane region" description="Helical" evidence="13">
    <location>
        <begin position="210"/>
        <end position="236"/>
    </location>
</feature>
<dbReference type="GO" id="GO:0005886">
    <property type="term" value="C:plasma membrane"/>
    <property type="evidence" value="ECO:0007669"/>
    <property type="project" value="UniProtKB-SubCell"/>
</dbReference>
<feature type="transmembrane region" description="Helical" evidence="13">
    <location>
        <begin position="67"/>
        <end position="89"/>
    </location>
</feature>